<dbReference type="PANTHER" id="PTHR34108">
    <property type="entry name" value="SEPTUM SITE-DETERMINING PROTEIN MINC"/>
    <property type="match status" value="1"/>
</dbReference>
<protein>
    <recommendedName>
        <fullName evidence="5">Probable septum site-determining protein MinC</fullName>
    </recommendedName>
</protein>
<dbReference type="GO" id="GO:0000917">
    <property type="term" value="P:division septum assembly"/>
    <property type="evidence" value="ECO:0007669"/>
    <property type="project" value="UniProtKB-KW"/>
</dbReference>
<evidence type="ECO:0000256" key="4">
    <source>
        <dbReference type="ARBA" id="ARBA00046874"/>
    </source>
</evidence>
<dbReference type="PANTHER" id="PTHR34108:SF1">
    <property type="entry name" value="SEPTUM SITE-DETERMINING PROTEIN MINC"/>
    <property type="match status" value="1"/>
</dbReference>
<evidence type="ECO:0000256" key="5">
    <source>
        <dbReference type="HAMAP-Rule" id="MF_00267"/>
    </source>
</evidence>
<dbReference type="AlphaFoldDB" id="A0A3S1D9G1"/>
<keyword evidence="3 5" id="KW-0131">Cell cycle</keyword>
<dbReference type="GO" id="GO:0000902">
    <property type="term" value="P:cell morphogenesis"/>
    <property type="evidence" value="ECO:0007669"/>
    <property type="project" value="InterPro"/>
</dbReference>
<evidence type="ECO:0000256" key="3">
    <source>
        <dbReference type="ARBA" id="ARBA00023306"/>
    </source>
</evidence>
<dbReference type="InterPro" id="IPR036145">
    <property type="entry name" value="MinC_C_sf"/>
</dbReference>
<feature type="region of interest" description="Disordered" evidence="6">
    <location>
        <begin position="167"/>
        <end position="192"/>
    </location>
</feature>
<gene>
    <name evidence="5" type="primary">minC</name>
    <name evidence="8" type="ORF">DSM106972_031830</name>
</gene>
<keyword evidence="2 5" id="KW-0717">Septation</keyword>
<sequence length="469" mass="51503">MAGVNMTYDSATPNLESNSNNFEPAQVYQKEFDEDINPVLPEAELNTVLHFISSPTIDDGNHFISSLANPETLVASDYEQKLEDQGIVVETSIPTYLSTPVAEYKVDSLLDDREVRMTSDVNSDVVYNTQIPLETEQQQLDTPSQNITIVEPELPAEDLPITVFEQKQLPPPGSEEVVQADSTEEKSELPVEKTAEESIISNLNLDEDITSLDSLPKPVPNRNVQVQFKTEAERLVIILPNSSQISISEYSWSEIWQQLKQRLNGGDRLRVANTSVHLVAGDRLLDARQLQELAESLKEVELQLKSVATSRRQTAVAAVTAGYSVEQLQLAPKISFSEEKNVVTPSAEPLYMEMTIRSGVEIRHPGTVIILGDVNPGGIVVASGDILVWGRLRGVAHAGADGNSECLIMALQMEPTQLRIADAVARAPEKAPTQFHPEVAYVTSGGIRIAKAGDFSRLSKISQQPLKVE</sequence>
<dbReference type="InterPro" id="IPR005526">
    <property type="entry name" value="Septum_form_inhib_MinC_C"/>
</dbReference>
<reference evidence="8" key="1">
    <citation type="submission" date="2018-12" db="EMBL/GenBank/DDBJ databases">
        <authorList>
            <person name="Will S."/>
            <person name="Neumann-Schaal M."/>
            <person name="Henke P."/>
        </authorList>
    </citation>
    <scope>NUCLEOTIDE SEQUENCE</scope>
    <source>
        <strain evidence="8">PCC 7102</strain>
    </source>
</reference>
<dbReference type="Pfam" id="PF03775">
    <property type="entry name" value="MinC_C"/>
    <property type="match status" value="1"/>
</dbReference>
<proteinExistence type="inferred from homology"/>
<dbReference type="InterPro" id="IPR013033">
    <property type="entry name" value="MinC"/>
</dbReference>
<comment type="function">
    <text evidence="5">Cell division inhibitor that blocks the formation of polar Z ring septums. Rapidly oscillates between the poles of the cell to destabilize FtsZ filaments that have formed before they mature into polar Z rings. Prevents FtsZ polymerization.</text>
</comment>
<feature type="domain" description="Septum formation inhibitor MinC C-terminal" evidence="7">
    <location>
        <begin position="352"/>
        <end position="448"/>
    </location>
</feature>
<dbReference type="EMBL" id="RSCL01000007">
    <property type="protein sequence ID" value="RUT05977.1"/>
    <property type="molecule type" value="Genomic_DNA"/>
</dbReference>
<feature type="compositionally biased region" description="Basic and acidic residues" evidence="6">
    <location>
        <begin position="183"/>
        <end position="192"/>
    </location>
</feature>
<dbReference type="Gene3D" id="2.160.20.70">
    <property type="match status" value="1"/>
</dbReference>
<organism evidence="8 9">
    <name type="scientific">Dulcicalothrix desertica PCC 7102</name>
    <dbReference type="NCBI Taxonomy" id="232991"/>
    <lineage>
        <taxon>Bacteria</taxon>
        <taxon>Bacillati</taxon>
        <taxon>Cyanobacteriota</taxon>
        <taxon>Cyanophyceae</taxon>
        <taxon>Nostocales</taxon>
        <taxon>Calotrichaceae</taxon>
        <taxon>Dulcicalothrix</taxon>
    </lineage>
</organism>
<keyword evidence="1 5" id="KW-0132">Cell division</keyword>
<dbReference type="Proteomes" id="UP000271624">
    <property type="component" value="Unassembled WGS sequence"/>
</dbReference>
<evidence type="ECO:0000256" key="1">
    <source>
        <dbReference type="ARBA" id="ARBA00022618"/>
    </source>
</evidence>
<evidence type="ECO:0000256" key="2">
    <source>
        <dbReference type="ARBA" id="ARBA00023210"/>
    </source>
</evidence>
<comment type="caution">
    <text evidence="8">The sequence shown here is derived from an EMBL/GenBank/DDBJ whole genome shotgun (WGS) entry which is preliminary data.</text>
</comment>
<evidence type="ECO:0000313" key="8">
    <source>
        <dbReference type="EMBL" id="RUT05977.1"/>
    </source>
</evidence>
<evidence type="ECO:0000259" key="7">
    <source>
        <dbReference type="Pfam" id="PF03775"/>
    </source>
</evidence>
<reference evidence="8" key="2">
    <citation type="journal article" date="2019" name="Genome Biol. Evol.">
        <title>Day and night: Metabolic profiles and evolutionary relationships of six axenic non-marine cyanobacteria.</title>
        <authorList>
            <person name="Will S.E."/>
            <person name="Henke P."/>
            <person name="Boedeker C."/>
            <person name="Huang S."/>
            <person name="Brinkmann H."/>
            <person name="Rohde M."/>
            <person name="Jarek M."/>
            <person name="Friedl T."/>
            <person name="Seufert S."/>
            <person name="Schumacher M."/>
            <person name="Overmann J."/>
            <person name="Neumann-Schaal M."/>
            <person name="Petersen J."/>
        </authorList>
    </citation>
    <scope>NUCLEOTIDE SEQUENCE [LARGE SCALE GENOMIC DNA]</scope>
    <source>
        <strain evidence="8">PCC 7102</strain>
    </source>
</reference>
<keyword evidence="9" id="KW-1185">Reference proteome</keyword>
<dbReference type="InterPro" id="IPR016098">
    <property type="entry name" value="CAP/MinC_C"/>
</dbReference>
<evidence type="ECO:0000256" key="6">
    <source>
        <dbReference type="SAM" id="MobiDB-lite"/>
    </source>
</evidence>
<accession>A0A3S1D9G1</accession>
<name>A0A3S1D9G1_9CYAN</name>
<dbReference type="HAMAP" id="MF_00267">
    <property type="entry name" value="MinC"/>
    <property type="match status" value="1"/>
</dbReference>
<evidence type="ECO:0000313" key="9">
    <source>
        <dbReference type="Proteomes" id="UP000271624"/>
    </source>
</evidence>
<comment type="subunit">
    <text evidence="4 5">Interacts with MinD and FtsZ.</text>
</comment>
<dbReference type="GO" id="GO:1901891">
    <property type="term" value="P:regulation of cell septum assembly"/>
    <property type="evidence" value="ECO:0007669"/>
    <property type="project" value="InterPro"/>
</dbReference>
<comment type="similarity">
    <text evidence="5">Belongs to the MinC family.</text>
</comment>
<feature type="region of interest" description="Disordered" evidence="6">
    <location>
        <begin position="1"/>
        <end position="21"/>
    </location>
</feature>
<feature type="compositionally biased region" description="Polar residues" evidence="6">
    <location>
        <begin position="7"/>
        <end position="21"/>
    </location>
</feature>
<dbReference type="SUPFAM" id="SSF63848">
    <property type="entry name" value="Cell-division inhibitor MinC, C-terminal domain"/>
    <property type="match status" value="1"/>
</dbReference>
<dbReference type="NCBIfam" id="NF001778">
    <property type="entry name" value="PRK00513.2-4"/>
    <property type="match status" value="1"/>
</dbReference>